<evidence type="ECO:0000313" key="1">
    <source>
        <dbReference type="EMBL" id="MBC5736064.1"/>
    </source>
</evidence>
<evidence type="ECO:0000313" key="2">
    <source>
        <dbReference type="Proteomes" id="UP000607645"/>
    </source>
</evidence>
<organism evidence="1 2">
    <name type="scientific">Lawsonibacter faecis</name>
    <dbReference type="NCBI Taxonomy" id="2763052"/>
    <lineage>
        <taxon>Bacteria</taxon>
        <taxon>Bacillati</taxon>
        <taxon>Bacillota</taxon>
        <taxon>Clostridia</taxon>
        <taxon>Eubacteriales</taxon>
        <taxon>Oscillospiraceae</taxon>
        <taxon>Lawsonibacter</taxon>
    </lineage>
</organism>
<proteinExistence type="predicted"/>
<comment type="caution">
    <text evidence="1">The sequence shown here is derived from an EMBL/GenBank/DDBJ whole genome shotgun (WGS) entry which is preliminary data.</text>
</comment>
<dbReference type="EMBL" id="JACOPQ010000002">
    <property type="protein sequence ID" value="MBC5736064.1"/>
    <property type="molecule type" value="Genomic_DNA"/>
</dbReference>
<protein>
    <submittedName>
        <fullName evidence="1">Uncharacterized protein</fullName>
    </submittedName>
</protein>
<gene>
    <name evidence="1" type="ORF">H8S62_03450</name>
</gene>
<dbReference type="RefSeq" id="WP_186918462.1">
    <property type="nucleotide sequence ID" value="NZ_JACOPQ010000002.1"/>
</dbReference>
<keyword evidence="2" id="KW-1185">Reference proteome</keyword>
<dbReference type="AlphaFoldDB" id="A0A8J6JJW4"/>
<sequence>MRKTTNYQLNMPDGTDTVDIEILNANAAAIDAALKGLSDEKEAKLSGAAAKTTLADADALPLLDSAASSATKRITFANLITAMKAKLGTVYAALSHTHTRSQITDFPASMTPTAHTHGTGDVTGLSTALSAKAERKTATGTLSTTGWTGSAGNWSQAVTVSWMLAADVPKARLTGTTAAQMDAWDTLEPYVDSAAGKVTFYCKQTAKPSAAMSVGIEVIR</sequence>
<name>A0A8J6JJW4_9FIRM</name>
<dbReference type="Proteomes" id="UP000607645">
    <property type="component" value="Unassembled WGS sequence"/>
</dbReference>
<reference evidence="1" key="1">
    <citation type="submission" date="2020-08" db="EMBL/GenBank/DDBJ databases">
        <title>Genome public.</title>
        <authorList>
            <person name="Liu C."/>
            <person name="Sun Q."/>
        </authorList>
    </citation>
    <scope>NUCLEOTIDE SEQUENCE</scope>
    <source>
        <strain evidence="1">NSJ-52</strain>
    </source>
</reference>
<accession>A0A8J6JJW4</accession>